<accession>A0A9P5VAE2</accession>
<feature type="region of interest" description="Disordered" evidence="1">
    <location>
        <begin position="248"/>
        <end position="277"/>
    </location>
</feature>
<comment type="caution">
    <text evidence="2">The sequence shown here is derived from an EMBL/GenBank/DDBJ whole genome shotgun (WGS) entry which is preliminary data.</text>
</comment>
<evidence type="ECO:0000313" key="3">
    <source>
        <dbReference type="Proteomes" id="UP000748756"/>
    </source>
</evidence>
<feature type="region of interest" description="Disordered" evidence="1">
    <location>
        <begin position="182"/>
        <end position="204"/>
    </location>
</feature>
<reference evidence="2" key="1">
    <citation type="journal article" date="2020" name="Fungal Divers.">
        <title>Resolving the Mortierellaceae phylogeny through synthesis of multi-gene phylogenetics and phylogenomics.</title>
        <authorList>
            <person name="Vandepol N."/>
            <person name="Liber J."/>
            <person name="Desiro A."/>
            <person name="Na H."/>
            <person name="Kennedy M."/>
            <person name="Barry K."/>
            <person name="Grigoriev I.V."/>
            <person name="Miller A.N."/>
            <person name="O'Donnell K."/>
            <person name="Stajich J.E."/>
            <person name="Bonito G."/>
        </authorList>
    </citation>
    <scope>NUCLEOTIDE SEQUENCE</scope>
    <source>
        <strain evidence="2">NRRL 6426</strain>
    </source>
</reference>
<feature type="compositionally biased region" description="Low complexity" evidence="1">
    <location>
        <begin position="255"/>
        <end position="277"/>
    </location>
</feature>
<proteinExistence type="predicted"/>
<feature type="compositionally biased region" description="Polar residues" evidence="1">
    <location>
        <begin position="194"/>
        <end position="204"/>
    </location>
</feature>
<dbReference type="OrthoDB" id="5421at2759"/>
<feature type="compositionally biased region" description="Acidic residues" evidence="1">
    <location>
        <begin position="79"/>
        <end position="89"/>
    </location>
</feature>
<gene>
    <name evidence="2" type="ORF">BG015_008620</name>
</gene>
<feature type="compositionally biased region" description="Basic and acidic residues" evidence="1">
    <location>
        <begin position="21"/>
        <end position="36"/>
    </location>
</feature>
<dbReference type="Proteomes" id="UP000748756">
    <property type="component" value="Unassembled WGS sequence"/>
</dbReference>
<feature type="region of interest" description="Disordered" evidence="1">
    <location>
        <begin position="300"/>
        <end position="325"/>
    </location>
</feature>
<feature type="compositionally biased region" description="Polar residues" evidence="1">
    <location>
        <begin position="300"/>
        <end position="310"/>
    </location>
</feature>
<feature type="region of interest" description="Disordered" evidence="1">
    <location>
        <begin position="134"/>
        <end position="155"/>
    </location>
</feature>
<protein>
    <submittedName>
        <fullName evidence="2">Uncharacterized protein</fullName>
    </submittedName>
</protein>
<organism evidence="2 3">
    <name type="scientific">Linnemannia schmuckeri</name>
    <dbReference type="NCBI Taxonomy" id="64567"/>
    <lineage>
        <taxon>Eukaryota</taxon>
        <taxon>Fungi</taxon>
        <taxon>Fungi incertae sedis</taxon>
        <taxon>Mucoromycota</taxon>
        <taxon>Mortierellomycotina</taxon>
        <taxon>Mortierellomycetes</taxon>
        <taxon>Mortierellales</taxon>
        <taxon>Mortierellaceae</taxon>
        <taxon>Linnemannia</taxon>
    </lineage>
</organism>
<feature type="compositionally biased region" description="Basic and acidic residues" evidence="1">
    <location>
        <begin position="182"/>
        <end position="192"/>
    </location>
</feature>
<keyword evidence="3" id="KW-1185">Reference proteome</keyword>
<dbReference type="AlphaFoldDB" id="A0A9P5VAE2"/>
<feature type="region of interest" description="Disordered" evidence="1">
    <location>
        <begin position="21"/>
        <end position="106"/>
    </location>
</feature>
<sequence>MVSRLDPELIIESEKTAARVRQERKALQKTQGERSSRRQLGLEAEAVPDDPEMFLRHSHRASHTHNSANGVAGRVVATGEEEADDEEVTEASNRRAGYPNRPQALKQEDLDLDLDDDMSGTSLSMSSSTTSLFAFSSDPVEPTADDDTSEATTSAVVAKTEEQANAKLSVTTGTDGIDAVGEQEKHSMDIDTRQPLQNDDGNDASTNGIVKITTSSSLHIDPAAAASSLPSTEDKATSAVVDRDMEMTSGEHGVSGSSTTPGSPSATSIAATSDPISAQPADEAMDTSVMDAIIPDQDPTTASLVTSEDQSAAAEPIKEQTPTPPSVLILDTSEVALLRQTLVDKTDNSTVEELDQLRAALYEDLWEHRLQWDKGPMLQDMNDTVESITSLHKETAEDVRNYNAVLQEIS</sequence>
<evidence type="ECO:0000313" key="2">
    <source>
        <dbReference type="EMBL" id="KAF9149586.1"/>
    </source>
</evidence>
<dbReference type="EMBL" id="JAAAUQ010000511">
    <property type="protein sequence ID" value="KAF9149586.1"/>
    <property type="molecule type" value="Genomic_DNA"/>
</dbReference>
<evidence type="ECO:0000256" key="1">
    <source>
        <dbReference type="SAM" id="MobiDB-lite"/>
    </source>
</evidence>
<name>A0A9P5VAE2_9FUNG</name>